<dbReference type="InterPro" id="IPR013780">
    <property type="entry name" value="Glyco_hydro_b"/>
</dbReference>
<feature type="chain" id="PRO_5040856429" evidence="1">
    <location>
        <begin position="32"/>
        <end position="536"/>
    </location>
</feature>
<comment type="caution">
    <text evidence="3">The sequence shown here is derived from an EMBL/GenBank/DDBJ whole genome shotgun (WGS) entry which is preliminary data.</text>
</comment>
<keyword evidence="4" id="KW-1185">Reference proteome</keyword>
<dbReference type="PANTHER" id="PTHR42767:SF1">
    <property type="entry name" value="ENDO-BETA-1,6-GALACTANASE-LIKE DOMAIN-CONTAINING PROTEIN"/>
    <property type="match status" value="1"/>
</dbReference>
<dbReference type="InterPro" id="IPR017853">
    <property type="entry name" value="GH"/>
</dbReference>
<dbReference type="Gene3D" id="3.20.20.80">
    <property type="entry name" value="Glycosidases"/>
    <property type="match status" value="1"/>
</dbReference>
<feature type="domain" description="Endo-beta-1,6-galactanase-like" evidence="2">
    <location>
        <begin position="40"/>
        <end position="392"/>
    </location>
</feature>
<reference evidence="3" key="1">
    <citation type="submission" date="2022-04" db="EMBL/GenBank/DDBJ databases">
        <title>Mucilaginibacter sp. RS28 isolated from freshwater.</title>
        <authorList>
            <person name="Ko S.-R."/>
        </authorList>
    </citation>
    <scope>NUCLEOTIDE SEQUENCE</scope>
    <source>
        <strain evidence="3">RS28</strain>
    </source>
</reference>
<dbReference type="Gene3D" id="2.60.40.1180">
    <property type="entry name" value="Golgi alpha-mannosidase II"/>
    <property type="match status" value="1"/>
</dbReference>
<feature type="signal peptide" evidence="1">
    <location>
        <begin position="1"/>
        <end position="31"/>
    </location>
</feature>
<evidence type="ECO:0000259" key="2">
    <source>
        <dbReference type="Pfam" id="PF14587"/>
    </source>
</evidence>
<dbReference type="InterPro" id="IPR039514">
    <property type="entry name" value="6GAL-like"/>
</dbReference>
<name>A0A9X1X1N8_9SPHI</name>
<dbReference type="AlphaFoldDB" id="A0A9X1X1N8"/>
<sequence>MTKASYNRSMKFKFSSLLLPASLLFGSGTVAQTTADQPLVITVDAKKTAQTIHNIGASGCWFSEGIGKYWPLEKRERMAELLFSKERSADGSPKGIGLSAWRFNIGGGTTEQGDSSGIKDFRKRVECFLNPDGTYDWNKQAGYQWFLRKAKAYGVENLIAFSNTPPVQFNLNGRGFKTAKDYQANLQPDKYQAYADFLSEVIKHFDAEGLHFNYISPVNEPQWDWSNKPGEASQEGSPWSNADIYKVTTALDASLGKKKLTSQIMVTEAGMLTYLYSGKSASSRQIQTFFDHKSPQNICGLKHVPGFIAGHSYFTDTNDSNMVAVRRHLADTAKKYGIEYWQSEYSMLGDGFREGAKGKRSQMDCALFLAKIINQDLTIGNAAAWQFWNSWEPGSPEWDTRYYLLALKPANDQFTDGDFTVTKNLWALGNYSLFIRPGMKRVLTSRNDQLDEVKAAQDVMVAAFTGGKDKLVMVVVNYTDEARSIRPQLKSFNSIKSYRTYTTAAGEKENLKPSAVQQFKGAISLLPRSVTTVIFN</sequence>
<evidence type="ECO:0000256" key="1">
    <source>
        <dbReference type="SAM" id="SignalP"/>
    </source>
</evidence>
<accession>A0A9X1X1N8</accession>
<evidence type="ECO:0000313" key="3">
    <source>
        <dbReference type="EMBL" id="MCJ8208986.1"/>
    </source>
</evidence>
<dbReference type="PANTHER" id="PTHR42767">
    <property type="entry name" value="ENDO-BETA-1,6-GALACTANASE"/>
    <property type="match status" value="1"/>
</dbReference>
<gene>
    <name evidence="3" type="ORF">MUY27_04645</name>
</gene>
<organism evidence="3 4">
    <name type="scientific">Mucilaginibacter straminoryzae</name>
    <dbReference type="NCBI Taxonomy" id="2932774"/>
    <lineage>
        <taxon>Bacteria</taxon>
        <taxon>Pseudomonadati</taxon>
        <taxon>Bacteroidota</taxon>
        <taxon>Sphingobacteriia</taxon>
        <taxon>Sphingobacteriales</taxon>
        <taxon>Sphingobacteriaceae</taxon>
        <taxon>Mucilaginibacter</taxon>
    </lineage>
</organism>
<dbReference type="EMBL" id="JALJEJ010000002">
    <property type="protein sequence ID" value="MCJ8208986.1"/>
    <property type="molecule type" value="Genomic_DNA"/>
</dbReference>
<dbReference type="SUPFAM" id="SSF51445">
    <property type="entry name" value="(Trans)glycosidases"/>
    <property type="match status" value="1"/>
</dbReference>
<dbReference type="Pfam" id="PF14587">
    <property type="entry name" value="Glyco_hydr_30_2"/>
    <property type="match status" value="1"/>
</dbReference>
<dbReference type="Proteomes" id="UP001139450">
    <property type="component" value="Unassembled WGS sequence"/>
</dbReference>
<protein>
    <submittedName>
        <fullName evidence="3">Beta-glycosidase</fullName>
    </submittedName>
</protein>
<evidence type="ECO:0000313" key="4">
    <source>
        <dbReference type="Proteomes" id="UP001139450"/>
    </source>
</evidence>
<dbReference type="RefSeq" id="WP_245128820.1">
    <property type="nucleotide sequence ID" value="NZ_JALJEJ010000002.1"/>
</dbReference>
<dbReference type="GO" id="GO:0004553">
    <property type="term" value="F:hydrolase activity, hydrolyzing O-glycosyl compounds"/>
    <property type="evidence" value="ECO:0007669"/>
    <property type="project" value="InterPro"/>
</dbReference>
<proteinExistence type="predicted"/>
<dbReference type="InterPro" id="IPR039743">
    <property type="entry name" value="6GAL/EXGAL"/>
</dbReference>
<keyword evidence="1" id="KW-0732">Signal</keyword>